<dbReference type="KEGG" id="vg:54983640"/>
<evidence type="ECO:0000256" key="1">
    <source>
        <dbReference type="SAM" id="MobiDB-lite"/>
    </source>
</evidence>
<dbReference type="RefSeq" id="YP_009793409.1">
    <property type="nucleotide sequence ID" value="NC_047871.1"/>
</dbReference>
<dbReference type="GeneID" id="54983640"/>
<evidence type="ECO:0000313" key="3">
    <source>
        <dbReference type="Proteomes" id="UP000027392"/>
    </source>
</evidence>
<proteinExistence type="predicted"/>
<sequence>MARKKYNKAFYCTIDQAYKDYVKSIGSPSSPPALEPEVSQEGSTGKSLTEKFNILEETNANMLLENLELQSSLDQAVQQNSALVFELVDRGVL</sequence>
<feature type="region of interest" description="Disordered" evidence="1">
    <location>
        <begin position="25"/>
        <end position="46"/>
    </location>
</feature>
<protein>
    <submittedName>
        <fullName evidence="2">Uncharacterized protein</fullName>
    </submittedName>
</protein>
<dbReference type="EMBL" id="KJ591605">
    <property type="protein sequence ID" value="AID17560.1"/>
    <property type="molecule type" value="Genomic_DNA"/>
</dbReference>
<accession>A0A068CB53</accession>
<name>A0A068CB53_9CAUD</name>
<organism evidence="2 3">
    <name type="scientific">Listeria phage LMTA-57</name>
    <dbReference type="NCBI Taxonomy" id="1486414"/>
    <lineage>
        <taxon>Viruses</taxon>
        <taxon>Duplodnaviria</taxon>
        <taxon>Heunggongvirae</taxon>
        <taxon>Uroviricota</taxon>
        <taxon>Caudoviricetes</taxon>
        <taxon>Herelleviridae</taxon>
        <taxon>Jasinskavirinae</taxon>
        <taxon>Pecentumvirus</taxon>
        <taxon>Pecentumvirus LMSP25</taxon>
    </lineage>
</organism>
<dbReference type="Proteomes" id="UP000027392">
    <property type="component" value="Segment"/>
</dbReference>
<reference evidence="2 3" key="1">
    <citation type="submission" date="2014-03" db="EMBL/GenBank/DDBJ databases">
        <title>Genome sequencing of lytic Listeria phages.</title>
        <authorList>
            <person name="Woolston J."/>
            <person name="Rajanna C."/>
            <person name="Abuladze T."/>
            <person name="Li M."/>
            <person name="Anderson B."/>
            <person name="Sulakvelidze A."/>
        </authorList>
    </citation>
    <scope>NUCLEOTIDE SEQUENCE [LARGE SCALE GENOMIC DNA]</scope>
</reference>
<evidence type="ECO:0000313" key="2">
    <source>
        <dbReference type="EMBL" id="AID17560.1"/>
    </source>
</evidence>